<evidence type="ECO:0000256" key="1">
    <source>
        <dbReference type="ARBA" id="ARBA00023015"/>
    </source>
</evidence>
<dbReference type="SMART" id="SM00345">
    <property type="entry name" value="HTH_GNTR"/>
    <property type="match status" value="1"/>
</dbReference>
<dbReference type="SUPFAM" id="SSF46785">
    <property type="entry name" value="Winged helix' DNA-binding domain"/>
    <property type="match status" value="1"/>
</dbReference>
<dbReference type="Pfam" id="PF07729">
    <property type="entry name" value="FCD"/>
    <property type="match status" value="1"/>
</dbReference>
<name>A0A3L7A316_9MICO</name>
<dbReference type="CDD" id="cd07377">
    <property type="entry name" value="WHTH_GntR"/>
    <property type="match status" value="1"/>
</dbReference>
<comment type="caution">
    <text evidence="5">The sequence shown here is derived from an EMBL/GenBank/DDBJ whole genome shotgun (WGS) entry which is preliminary data.</text>
</comment>
<evidence type="ECO:0000256" key="2">
    <source>
        <dbReference type="ARBA" id="ARBA00023125"/>
    </source>
</evidence>
<dbReference type="GO" id="GO:0003700">
    <property type="term" value="F:DNA-binding transcription factor activity"/>
    <property type="evidence" value="ECO:0007669"/>
    <property type="project" value="InterPro"/>
</dbReference>
<dbReference type="AlphaFoldDB" id="A0A3L7A316"/>
<dbReference type="SMART" id="SM00895">
    <property type="entry name" value="FCD"/>
    <property type="match status" value="1"/>
</dbReference>
<proteinExistence type="predicted"/>
<dbReference type="SUPFAM" id="SSF48008">
    <property type="entry name" value="GntR ligand-binding domain-like"/>
    <property type="match status" value="1"/>
</dbReference>
<feature type="domain" description="HTH gntR-type" evidence="4">
    <location>
        <begin position="21"/>
        <end position="89"/>
    </location>
</feature>
<dbReference type="InterPro" id="IPR036390">
    <property type="entry name" value="WH_DNA-bd_sf"/>
</dbReference>
<dbReference type="InterPro" id="IPR000524">
    <property type="entry name" value="Tscrpt_reg_HTH_GntR"/>
</dbReference>
<dbReference type="Gene3D" id="1.20.120.530">
    <property type="entry name" value="GntR ligand-binding domain-like"/>
    <property type="match status" value="1"/>
</dbReference>
<keyword evidence="1" id="KW-0805">Transcription regulation</keyword>
<evidence type="ECO:0000256" key="3">
    <source>
        <dbReference type="ARBA" id="ARBA00023163"/>
    </source>
</evidence>
<dbReference type="PRINTS" id="PR00035">
    <property type="entry name" value="HTHGNTR"/>
</dbReference>
<dbReference type="InterPro" id="IPR008920">
    <property type="entry name" value="TF_FadR/GntR_C"/>
</dbReference>
<evidence type="ECO:0000313" key="6">
    <source>
        <dbReference type="Proteomes" id="UP000272503"/>
    </source>
</evidence>
<keyword evidence="2" id="KW-0238">DNA-binding</keyword>
<keyword evidence="6" id="KW-1185">Reference proteome</keyword>
<dbReference type="PROSITE" id="PS50949">
    <property type="entry name" value="HTH_GNTR"/>
    <property type="match status" value="1"/>
</dbReference>
<sequence length="247" mass="25748">MTIEDATISTSTLGLAPRARESSVSVLVSQLASRFLSGEVVPGGKLPPERALAEALGVGRSAVREALKALDLLGLIEIRQGDGTYLRSSASSLLPQVVEWGLMLGSTQTDELVEARYHLEITLAGLAAERASAEEIAEITRWFQAMGEADDVADFARADIEFHLAVAAAAHNGVLAGVLSNVKSLLEVWVVRAIRQSGERASTLDQHAAVLQAITAGDAAAAAAAMTAHMHAATASLRESLAASGTE</sequence>
<dbReference type="Gene3D" id="1.10.10.10">
    <property type="entry name" value="Winged helix-like DNA-binding domain superfamily/Winged helix DNA-binding domain"/>
    <property type="match status" value="1"/>
</dbReference>
<dbReference type="EMBL" id="RCUX01000009">
    <property type="protein sequence ID" value="RLP74723.1"/>
    <property type="molecule type" value="Genomic_DNA"/>
</dbReference>
<dbReference type="RefSeq" id="WP_121649123.1">
    <property type="nucleotide sequence ID" value="NZ_RCUX01000009.1"/>
</dbReference>
<dbReference type="Pfam" id="PF00392">
    <property type="entry name" value="GntR"/>
    <property type="match status" value="1"/>
</dbReference>
<protein>
    <submittedName>
        <fullName evidence="5">FadR family transcriptional regulator</fullName>
    </submittedName>
</protein>
<dbReference type="InterPro" id="IPR036388">
    <property type="entry name" value="WH-like_DNA-bd_sf"/>
</dbReference>
<reference evidence="5 6" key="1">
    <citation type="submission" date="2018-10" db="EMBL/GenBank/DDBJ databases">
        <authorList>
            <person name="Li J."/>
        </authorList>
    </citation>
    <scope>NUCLEOTIDE SEQUENCE [LARGE SCALE GENOMIC DNA]</scope>
    <source>
        <strain evidence="5 6">IF 016277</strain>
    </source>
</reference>
<dbReference type="Proteomes" id="UP000272503">
    <property type="component" value="Unassembled WGS sequence"/>
</dbReference>
<dbReference type="GO" id="GO:0003677">
    <property type="term" value="F:DNA binding"/>
    <property type="evidence" value="ECO:0007669"/>
    <property type="project" value="UniProtKB-KW"/>
</dbReference>
<organism evidence="5 6">
    <name type="scientific">Mycetocola tolaasinivorans</name>
    <dbReference type="NCBI Taxonomy" id="76635"/>
    <lineage>
        <taxon>Bacteria</taxon>
        <taxon>Bacillati</taxon>
        <taxon>Actinomycetota</taxon>
        <taxon>Actinomycetes</taxon>
        <taxon>Micrococcales</taxon>
        <taxon>Microbacteriaceae</taxon>
        <taxon>Mycetocola</taxon>
    </lineage>
</organism>
<dbReference type="OrthoDB" id="4164516at2"/>
<dbReference type="PANTHER" id="PTHR43537:SF5">
    <property type="entry name" value="UXU OPERON TRANSCRIPTIONAL REGULATOR"/>
    <property type="match status" value="1"/>
</dbReference>
<accession>A0A3L7A316</accession>
<keyword evidence="3" id="KW-0804">Transcription</keyword>
<dbReference type="PANTHER" id="PTHR43537">
    <property type="entry name" value="TRANSCRIPTIONAL REGULATOR, GNTR FAMILY"/>
    <property type="match status" value="1"/>
</dbReference>
<dbReference type="InterPro" id="IPR011711">
    <property type="entry name" value="GntR_C"/>
</dbReference>
<evidence type="ECO:0000313" key="5">
    <source>
        <dbReference type="EMBL" id="RLP74723.1"/>
    </source>
</evidence>
<gene>
    <name evidence="5" type="ORF">D9V32_11835</name>
</gene>
<evidence type="ECO:0000259" key="4">
    <source>
        <dbReference type="PROSITE" id="PS50949"/>
    </source>
</evidence>